<organism evidence="2 3">
    <name type="scientific">Vibrio coralliilyticus</name>
    <dbReference type="NCBI Taxonomy" id="190893"/>
    <lineage>
        <taxon>Bacteria</taxon>
        <taxon>Pseudomonadati</taxon>
        <taxon>Pseudomonadota</taxon>
        <taxon>Gammaproteobacteria</taxon>
        <taxon>Vibrionales</taxon>
        <taxon>Vibrionaceae</taxon>
        <taxon>Vibrio</taxon>
    </lineage>
</organism>
<reference evidence="2 3" key="1">
    <citation type="submission" date="2019-09" db="EMBL/GenBank/DDBJ databases">
        <title>Draft genome sequencing and comparative genomics of hatchery-associated Vibrios.</title>
        <authorList>
            <person name="Kehlet-Delgado H."/>
            <person name="Mueller R.S."/>
        </authorList>
    </citation>
    <scope>NUCLEOTIDE SEQUENCE [LARGE SCALE GENOMIC DNA]</scope>
    <source>
        <strain evidence="2 3">09-121-3</strain>
    </source>
</reference>
<evidence type="ECO:0000313" key="3">
    <source>
        <dbReference type="Proteomes" id="UP000576645"/>
    </source>
</evidence>
<name>A0AAP6ZM80_9VIBR</name>
<feature type="chain" id="PRO_5042821827" evidence="1">
    <location>
        <begin position="21"/>
        <end position="164"/>
    </location>
</feature>
<evidence type="ECO:0000256" key="1">
    <source>
        <dbReference type="SAM" id="SignalP"/>
    </source>
</evidence>
<dbReference type="RefSeq" id="WP_171351609.1">
    <property type="nucleotide sequence ID" value="NZ_VTXP01000001.1"/>
</dbReference>
<keyword evidence="1" id="KW-0732">Signal</keyword>
<dbReference type="Proteomes" id="UP000576645">
    <property type="component" value="Unassembled WGS sequence"/>
</dbReference>
<evidence type="ECO:0000313" key="2">
    <source>
        <dbReference type="EMBL" id="NOJ21373.1"/>
    </source>
</evidence>
<proteinExistence type="predicted"/>
<accession>A0AAP6ZM80</accession>
<protein>
    <submittedName>
        <fullName evidence="2">Uncharacterized protein</fullName>
    </submittedName>
</protein>
<dbReference type="AlphaFoldDB" id="A0AAP6ZM80"/>
<dbReference type="EMBL" id="VTXP01000001">
    <property type="protein sequence ID" value="NOJ21373.1"/>
    <property type="molecule type" value="Genomic_DNA"/>
</dbReference>
<gene>
    <name evidence="2" type="ORF">F0238_01385</name>
</gene>
<feature type="signal peptide" evidence="1">
    <location>
        <begin position="1"/>
        <end position="20"/>
    </location>
</feature>
<comment type="caution">
    <text evidence="2">The sequence shown here is derived from an EMBL/GenBank/DDBJ whole genome shotgun (WGS) entry which is preliminary data.</text>
</comment>
<sequence>MKRAIFLSLPLIVLSSTASGAKFHSQSLCYKNELILSTVILENDNLASFCLNEQEITYRYGNISNIELIFSQNEISKNNFYYVNESGGSVNDESIVFYIGKYKYLYKNVTLNIILAAERKDANGEWKRVFFKREDLNQRGRYEPFPDPKFFSEIPRSEYWSEDW</sequence>